<dbReference type="PANTHER" id="PTHR37996:SF1">
    <property type="entry name" value="B- AND T-LYMPHOCYTE ATTENUATOR"/>
    <property type="match status" value="1"/>
</dbReference>
<reference evidence="4" key="1">
    <citation type="submission" date="2024-06" db="UniProtKB">
        <authorList>
            <consortium name="RefSeq"/>
        </authorList>
    </citation>
    <scope>NUCLEOTIDE SEQUENCE [LARGE SCALE GENOMIC DNA]</scope>
    <source>
        <strain evidence="4">J_2021</strain>
    </source>
</reference>
<evidence type="ECO:0000256" key="2">
    <source>
        <dbReference type="SAM" id="Phobius"/>
    </source>
</evidence>
<feature type="compositionally biased region" description="Basic and acidic residues" evidence="1">
    <location>
        <begin position="206"/>
        <end position="216"/>
    </location>
</feature>
<dbReference type="RefSeq" id="XP_018104439.1">
    <property type="nucleotide sequence ID" value="XM_018248950.2"/>
</dbReference>
<evidence type="ECO:0000313" key="4">
    <source>
        <dbReference type="Proteomes" id="UP000186698"/>
    </source>
</evidence>
<evidence type="ECO:0000256" key="3">
    <source>
        <dbReference type="SAM" id="SignalP"/>
    </source>
</evidence>
<dbReference type="InterPro" id="IPR013783">
    <property type="entry name" value="Ig-like_fold"/>
</dbReference>
<dbReference type="PROSITE" id="PS50835">
    <property type="entry name" value="IG_LIKE"/>
    <property type="match status" value="1"/>
</dbReference>
<sequence length="306" mass="35046">MKEMNISLNRLLLRVSATMLLVSYASGNECEFNIMVEKNKNYRKVIDQSLAVECPVNLCSIDLPLVTWCKINGNSCQPITAGPRVNLTWASKRENHAVHSLTFVSAELHDTGFYRCSATNEKNQIVGFTITVNISETDETLKDNFTTTVSTIQGPINRSLEHNYRREWLYLFVWPTLASLCLIIMVSSVLIYCLRGRKAKHRRQRPPTDKKVRFETSLENPQDDQDQPQVDDRTYYPLNIVTLERVTEATNDNGPMHNNVAPLSEHSEEQDSIIYVDLNHDVNRVKAKQQYVEDGLIEYATVCMRT</sequence>
<dbReference type="Bgee" id="108709263">
    <property type="expression patterns" value="Expressed in spleen and 8 other cell types or tissues"/>
</dbReference>
<dbReference type="GO" id="GO:0002768">
    <property type="term" value="P:immune response-regulating cell surface receptor signaling pathway"/>
    <property type="evidence" value="ECO:0000318"/>
    <property type="project" value="GO_Central"/>
</dbReference>
<feature type="transmembrane region" description="Helical" evidence="2">
    <location>
        <begin position="168"/>
        <end position="194"/>
    </location>
</feature>
<accession>A0A1L8H5F9</accession>
<keyword evidence="4" id="KW-1185">Reference proteome</keyword>
<dbReference type="GO" id="GO:0038023">
    <property type="term" value="F:signaling receptor activity"/>
    <property type="evidence" value="ECO:0000318"/>
    <property type="project" value="GO_Central"/>
</dbReference>
<dbReference type="OrthoDB" id="9908215at2759"/>
<evidence type="ECO:0000256" key="1">
    <source>
        <dbReference type="SAM" id="MobiDB-lite"/>
    </source>
</evidence>
<feature type="signal peptide" evidence="3">
    <location>
        <begin position="1"/>
        <end position="27"/>
    </location>
</feature>
<dbReference type="OMA" id="KKPEMNW"/>
<dbReference type="GeneID" id="108709263"/>
<dbReference type="InterPro" id="IPR003599">
    <property type="entry name" value="Ig_sub"/>
</dbReference>
<evidence type="ECO:0000313" key="5">
    <source>
        <dbReference type="RefSeq" id="XP_018104439.1"/>
    </source>
</evidence>
<gene>
    <name evidence="5" type="primary">LOC108709263</name>
</gene>
<dbReference type="GO" id="GO:0005886">
    <property type="term" value="C:plasma membrane"/>
    <property type="evidence" value="ECO:0000318"/>
    <property type="project" value="GO_Central"/>
</dbReference>
<dbReference type="Proteomes" id="UP000186698">
    <property type="component" value="Chromosome 2S"/>
</dbReference>
<name>A0A1L8H5F9_XENLA</name>
<dbReference type="STRING" id="8355.A0A1L8H5F9"/>
<proteinExistence type="predicted"/>
<dbReference type="SUPFAM" id="SSF48726">
    <property type="entry name" value="Immunoglobulin"/>
    <property type="match status" value="1"/>
</dbReference>
<dbReference type="InterPro" id="IPR039257">
    <property type="entry name" value="BTLA"/>
</dbReference>
<dbReference type="InterPro" id="IPR007110">
    <property type="entry name" value="Ig-like_dom"/>
</dbReference>
<feature type="region of interest" description="Disordered" evidence="1">
    <location>
        <begin position="202"/>
        <end position="231"/>
    </location>
</feature>
<dbReference type="AlphaFoldDB" id="A0A1L8H5F9"/>
<keyword evidence="3" id="KW-0732">Signal</keyword>
<keyword evidence="2" id="KW-0812">Transmembrane</keyword>
<dbReference type="PaxDb" id="8355-A0A1L8H5F9"/>
<dbReference type="SMART" id="SM00409">
    <property type="entry name" value="IG"/>
    <property type="match status" value="1"/>
</dbReference>
<dbReference type="PANTHER" id="PTHR37996">
    <property type="entry name" value="B- AND T-LYMPHOCYTE ATTENUATOR"/>
    <property type="match status" value="1"/>
</dbReference>
<dbReference type="InterPro" id="IPR036179">
    <property type="entry name" value="Ig-like_dom_sf"/>
</dbReference>
<reference evidence="5" key="2">
    <citation type="submission" date="2025-08" db="UniProtKB">
        <authorList>
            <consortium name="RefSeq"/>
        </authorList>
    </citation>
    <scope>IDENTIFICATION</scope>
    <source>
        <strain evidence="5">J_2021</strain>
        <tissue evidence="5">Erythrocytes</tissue>
    </source>
</reference>
<keyword evidence="2" id="KW-1133">Transmembrane helix</keyword>
<organism evidence="4 5">
    <name type="scientific">Xenopus laevis</name>
    <name type="common">African clawed frog</name>
    <dbReference type="NCBI Taxonomy" id="8355"/>
    <lineage>
        <taxon>Eukaryota</taxon>
        <taxon>Metazoa</taxon>
        <taxon>Chordata</taxon>
        <taxon>Craniata</taxon>
        <taxon>Vertebrata</taxon>
        <taxon>Euteleostomi</taxon>
        <taxon>Amphibia</taxon>
        <taxon>Batrachia</taxon>
        <taxon>Anura</taxon>
        <taxon>Pipoidea</taxon>
        <taxon>Pipidae</taxon>
        <taxon>Xenopodinae</taxon>
        <taxon>Xenopus</taxon>
        <taxon>Xenopus</taxon>
    </lineage>
</organism>
<feature type="chain" id="PRO_5044005601" evidence="3">
    <location>
        <begin position="28"/>
        <end position="306"/>
    </location>
</feature>
<protein>
    <submittedName>
        <fullName evidence="5">B- and T-lymphocyte attenuator</fullName>
    </submittedName>
</protein>
<dbReference type="Gene3D" id="2.60.40.10">
    <property type="entry name" value="Immunoglobulins"/>
    <property type="match status" value="1"/>
</dbReference>
<keyword evidence="2" id="KW-0472">Membrane</keyword>
<dbReference type="KEGG" id="xla:108709263"/>